<keyword evidence="2" id="KW-1185">Reference proteome</keyword>
<proteinExistence type="predicted"/>
<sequence length="113" mass="13128">MGVGWQIGIGDKVNIWNNSWIPGPGNERVQCQHVDVRFTIMIRVPGLKDELDPFLRSIRLRRFLLFHLLKRDLQILWCGAMKGRVNILPRVDTSCFLMKSYTIGDYIIRLCLA</sequence>
<accession>A0A5B6VLF6</accession>
<evidence type="ECO:0000313" key="2">
    <source>
        <dbReference type="Proteomes" id="UP000325315"/>
    </source>
</evidence>
<comment type="caution">
    <text evidence="1">The sequence shown here is derived from an EMBL/GenBank/DDBJ whole genome shotgun (WGS) entry which is preliminary data.</text>
</comment>
<gene>
    <name evidence="1" type="ORF">EPI10_015674</name>
</gene>
<evidence type="ECO:0000313" key="1">
    <source>
        <dbReference type="EMBL" id="KAA3469926.1"/>
    </source>
</evidence>
<reference evidence="2" key="1">
    <citation type="journal article" date="2019" name="Plant Biotechnol. J.">
        <title>Genome sequencing of the Australian wild diploid species Gossypium australe highlights disease resistance and delayed gland morphogenesis.</title>
        <authorList>
            <person name="Cai Y."/>
            <person name="Cai X."/>
            <person name="Wang Q."/>
            <person name="Wang P."/>
            <person name="Zhang Y."/>
            <person name="Cai C."/>
            <person name="Xu Y."/>
            <person name="Wang K."/>
            <person name="Zhou Z."/>
            <person name="Wang C."/>
            <person name="Geng S."/>
            <person name="Li B."/>
            <person name="Dong Q."/>
            <person name="Hou Y."/>
            <person name="Wang H."/>
            <person name="Ai P."/>
            <person name="Liu Z."/>
            <person name="Yi F."/>
            <person name="Sun M."/>
            <person name="An G."/>
            <person name="Cheng J."/>
            <person name="Zhang Y."/>
            <person name="Shi Q."/>
            <person name="Xie Y."/>
            <person name="Shi X."/>
            <person name="Chang Y."/>
            <person name="Huang F."/>
            <person name="Chen Y."/>
            <person name="Hong S."/>
            <person name="Mi L."/>
            <person name="Sun Q."/>
            <person name="Zhang L."/>
            <person name="Zhou B."/>
            <person name="Peng R."/>
            <person name="Zhang X."/>
            <person name="Liu F."/>
        </authorList>
    </citation>
    <scope>NUCLEOTIDE SEQUENCE [LARGE SCALE GENOMIC DNA]</scope>
    <source>
        <strain evidence="2">cv. PA1801</strain>
    </source>
</reference>
<dbReference type="AlphaFoldDB" id="A0A5B6VLF6"/>
<dbReference type="OrthoDB" id="1428630at2759"/>
<protein>
    <submittedName>
        <fullName evidence="1">Uncharacterized protein</fullName>
    </submittedName>
</protein>
<organism evidence="1 2">
    <name type="scientific">Gossypium australe</name>
    <dbReference type="NCBI Taxonomy" id="47621"/>
    <lineage>
        <taxon>Eukaryota</taxon>
        <taxon>Viridiplantae</taxon>
        <taxon>Streptophyta</taxon>
        <taxon>Embryophyta</taxon>
        <taxon>Tracheophyta</taxon>
        <taxon>Spermatophyta</taxon>
        <taxon>Magnoliopsida</taxon>
        <taxon>eudicotyledons</taxon>
        <taxon>Gunneridae</taxon>
        <taxon>Pentapetalae</taxon>
        <taxon>rosids</taxon>
        <taxon>malvids</taxon>
        <taxon>Malvales</taxon>
        <taxon>Malvaceae</taxon>
        <taxon>Malvoideae</taxon>
        <taxon>Gossypium</taxon>
    </lineage>
</organism>
<dbReference type="EMBL" id="SMMG02000006">
    <property type="protein sequence ID" value="KAA3469926.1"/>
    <property type="molecule type" value="Genomic_DNA"/>
</dbReference>
<dbReference type="Proteomes" id="UP000325315">
    <property type="component" value="Unassembled WGS sequence"/>
</dbReference>
<name>A0A5B6VLF6_9ROSI</name>